<dbReference type="PANTHER" id="PTHR43162:SF1">
    <property type="entry name" value="PRESTALK A DIFFERENTIATION PROTEIN A"/>
    <property type="match status" value="1"/>
</dbReference>
<organism evidence="2 3">
    <name type="scientific">Actinoalloteichus hymeniacidonis</name>
    <dbReference type="NCBI Taxonomy" id="340345"/>
    <lineage>
        <taxon>Bacteria</taxon>
        <taxon>Bacillati</taxon>
        <taxon>Actinomycetota</taxon>
        <taxon>Actinomycetes</taxon>
        <taxon>Pseudonocardiales</taxon>
        <taxon>Pseudonocardiaceae</taxon>
        <taxon>Actinoalloteichus</taxon>
    </lineage>
</organism>
<dbReference type="KEGG" id="ahm:TL08_17365"/>
<dbReference type="Proteomes" id="UP000095210">
    <property type="component" value="Chromosome"/>
</dbReference>
<dbReference type="AlphaFoldDB" id="A0AAC9MYC2"/>
<name>A0AAC9MYC2_9PSEU</name>
<evidence type="ECO:0000313" key="3">
    <source>
        <dbReference type="Proteomes" id="UP000095210"/>
    </source>
</evidence>
<dbReference type="Gene3D" id="3.90.25.10">
    <property type="entry name" value="UDP-galactose 4-epimerase, domain 1"/>
    <property type="match status" value="1"/>
</dbReference>
<feature type="domain" description="NAD(P)-binding" evidence="1">
    <location>
        <begin position="11"/>
        <end position="180"/>
    </location>
</feature>
<dbReference type="Pfam" id="PF13460">
    <property type="entry name" value="NAD_binding_10"/>
    <property type="match status" value="1"/>
</dbReference>
<evidence type="ECO:0000259" key="1">
    <source>
        <dbReference type="Pfam" id="PF13460"/>
    </source>
</evidence>
<dbReference type="SUPFAM" id="SSF51735">
    <property type="entry name" value="NAD(P)-binding Rossmann-fold domains"/>
    <property type="match status" value="1"/>
</dbReference>
<sequence>MRADDPILVIGATGNVGRQVVTQLNDQGVPVRALTRNPATAGLPTEVDVREGDLTDQASLIPALAGIRAVFLVWPLDNADHAPEVISAIAAHTRRIVYLSSSGVDEHAERQADPINQFHADLEATIQAQDLEWTFLRAGGFAANDLGWATEIRSTGMVRDPFPSATRAVLHEADIAAAGIRALLGTEHIGGKPVLIGTETLSNAQRVQIIGEVIGRPIQLEEISRQDAREQMLAEGWPADLVDGLLAAHAEMEVAVEVLDATLVEIIGRPARTYREWVTDHLADFR</sequence>
<proteinExistence type="predicted"/>
<dbReference type="InterPro" id="IPR036291">
    <property type="entry name" value="NAD(P)-bd_dom_sf"/>
</dbReference>
<reference evidence="3" key="1">
    <citation type="submission" date="2016-03" db="EMBL/GenBank/DDBJ databases">
        <title>Complete genome sequence of the type strain Actinoalloteichus hymeniacidonis DSM 45092.</title>
        <authorList>
            <person name="Schaffert L."/>
            <person name="Albersmeier A."/>
            <person name="Winkler A."/>
            <person name="Kalinowski J."/>
            <person name="Zotchev S."/>
            <person name="Ruckert C."/>
        </authorList>
    </citation>
    <scope>NUCLEOTIDE SEQUENCE [LARGE SCALE GENOMIC DNA]</scope>
    <source>
        <strain evidence="3">HPA177(T) (DSM 45092(T))</strain>
    </source>
</reference>
<dbReference type="PANTHER" id="PTHR43162">
    <property type="match status" value="1"/>
</dbReference>
<accession>A0AAC9MYC2</accession>
<dbReference type="EMBL" id="CP014859">
    <property type="protein sequence ID" value="AOS64273.1"/>
    <property type="molecule type" value="Genomic_DNA"/>
</dbReference>
<dbReference type="InterPro" id="IPR051604">
    <property type="entry name" value="Ergot_Alk_Oxidoreductase"/>
</dbReference>
<keyword evidence="3" id="KW-1185">Reference proteome</keyword>
<dbReference type="RefSeq" id="WP_069850429.1">
    <property type="nucleotide sequence ID" value="NZ_CP014859.1"/>
</dbReference>
<dbReference type="InterPro" id="IPR016040">
    <property type="entry name" value="NAD(P)-bd_dom"/>
</dbReference>
<protein>
    <recommendedName>
        <fullName evidence="1">NAD(P)-binding domain-containing protein</fullName>
    </recommendedName>
</protein>
<gene>
    <name evidence="2" type="ORF">TL08_17365</name>
</gene>
<evidence type="ECO:0000313" key="2">
    <source>
        <dbReference type="EMBL" id="AOS64273.1"/>
    </source>
</evidence>
<dbReference type="Gene3D" id="3.40.50.720">
    <property type="entry name" value="NAD(P)-binding Rossmann-like Domain"/>
    <property type="match status" value="1"/>
</dbReference>